<name>A0A8J3PAZ9_9ACTN</name>
<sequence>MSDLLALLDEEADAFPHELAAGRFHLNEELPAWLAPLLLDAHDIAASLPGELVELLRRVLTVEQAAAAAFNFRSRDGVNYKERSQAVKADFSEQTRSRVLDLTTDLGLVTPQPTRFSSYAKTIVLGGGYRSPLLRSRYTAQVQSTGIDLGELSFLGSPRPLIEEPPEQVVTQAYAPEAVDEFDLMLAAARSEFGLEAAKTLFLCGCASSEHPCPAWKARDAAGAAGTPAAFTHERQTHLIDDGGEAVGSVFSASTGRPPYRPDTSDTFALWARYTQPRLGQRVLVVTTQMFVPFQLFEGLRWLYLPFSLDLDVVGLGVEWGDRPQTAESLLQEVLSAIRSARRLLVDCAEVLVKRGPDTSE</sequence>
<protein>
    <submittedName>
        <fullName evidence="1">Uncharacterized protein</fullName>
    </submittedName>
</protein>
<gene>
    <name evidence="1" type="ORF">Cco03nite_75160</name>
</gene>
<comment type="caution">
    <text evidence="1">The sequence shown here is derived from an EMBL/GenBank/DDBJ whole genome shotgun (WGS) entry which is preliminary data.</text>
</comment>
<evidence type="ECO:0000313" key="2">
    <source>
        <dbReference type="Proteomes" id="UP000630887"/>
    </source>
</evidence>
<proteinExistence type="predicted"/>
<keyword evidence="2" id="KW-1185">Reference proteome</keyword>
<evidence type="ECO:0000313" key="1">
    <source>
        <dbReference type="EMBL" id="GIG10816.1"/>
    </source>
</evidence>
<accession>A0A8J3PAZ9</accession>
<reference evidence="1 2" key="1">
    <citation type="submission" date="2021-01" db="EMBL/GenBank/DDBJ databases">
        <title>Whole genome shotgun sequence of Catellatospora coxensis NBRC 107359.</title>
        <authorList>
            <person name="Komaki H."/>
            <person name="Tamura T."/>
        </authorList>
    </citation>
    <scope>NUCLEOTIDE SEQUENCE [LARGE SCALE GENOMIC DNA]</scope>
    <source>
        <strain evidence="1 2">NBRC 107359</strain>
    </source>
</reference>
<dbReference type="AlphaFoldDB" id="A0A8J3PAZ9"/>
<dbReference type="RefSeq" id="WP_203698779.1">
    <property type="nucleotide sequence ID" value="NZ_BAAALC010000036.1"/>
</dbReference>
<dbReference type="EMBL" id="BONI01000102">
    <property type="protein sequence ID" value="GIG10816.1"/>
    <property type="molecule type" value="Genomic_DNA"/>
</dbReference>
<organism evidence="1 2">
    <name type="scientific">Catellatospora coxensis</name>
    <dbReference type="NCBI Taxonomy" id="310354"/>
    <lineage>
        <taxon>Bacteria</taxon>
        <taxon>Bacillati</taxon>
        <taxon>Actinomycetota</taxon>
        <taxon>Actinomycetes</taxon>
        <taxon>Micromonosporales</taxon>
        <taxon>Micromonosporaceae</taxon>
        <taxon>Catellatospora</taxon>
    </lineage>
</organism>
<dbReference type="Proteomes" id="UP000630887">
    <property type="component" value="Unassembled WGS sequence"/>
</dbReference>